<evidence type="ECO:0000313" key="5">
    <source>
        <dbReference type="Proteomes" id="UP000001409"/>
    </source>
</evidence>
<dbReference type="InterPro" id="IPR006120">
    <property type="entry name" value="Resolvase_HTH_dom"/>
</dbReference>
<dbReference type="EMBL" id="AP005226">
    <property type="protein sequence ID" value="BAC19806.1"/>
    <property type="molecule type" value="Genomic_DNA"/>
</dbReference>
<dbReference type="Gene3D" id="3.40.50.1390">
    <property type="entry name" value="Resolvase, N-terminal catalytic domain"/>
    <property type="match status" value="1"/>
</dbReference>
<keyword evidence="5" id="KW-1185">Reference proteome</keyword>
<dbReference type="InterPro" id="IPR006119">
    <property type="entry name" value="Resolv_N"/>
</dbReference>
<dbReference type="HOGENOM" id="CLU_010686_8_3_11"/>
<dbReference type="Gene3D" id="1.10.10.60">
    <property type="entry name" value="Homeodomain-like"/>
    <property type="match status" value="1"/>
</dbReference>
<keyword evidence="4" id="KW-0614">Plasmid</keyword>
<dbReference type="eggNOG" id="COG1961">
    <property type="taxonomic scope" value="Bacteria"/>
</dbReference>
<evidence type="ECO:0000256" key="1">
    <source>
        <dbReference type="ARBA" id="ARBA00009913"/>
    </source>
</evidence>
<organism evidence="4 5">
    <name type="scientific">Corynebacterium efficiens (strain DSM 44549 / YS-314 / AJ 12310 / JCM 11189 / NBRC 100395)</name>
    <dbReference type="NCBI Taxonomy" id="196164"/>
    <lineage>
        <taxon>Bacteria</taxon>
        <taxon>Bacillati</taxon>
        <taxon>Actinomycetota</taxon>
        <taxon>Actinomycetes</taxon>
        <taxon>Mycobacteriales</taxon>
        <taxon>Corynebacteriaceae</taxon>
        <taxon>Corynebacterium</taxon>
    </lineage>
</organism>
<dbReference type="Pfam" id="PF00239">
    <property type="entry name" value="Resolvase"/>
    <property type="match status" value="1"/>
</dbReference>
<dbReference type="GO" id="GO:0003677">
    <property type="term" value="F:DNA binding"/>
    <property type="evidence" value="ECO:0007669"/>
    <property type="project" value="InterPro"/>
</dbReference>
<dbReference type="GO" id="GO:0000150">
    <property type="term" value="F:DNA strand exchange activity"/>
    <property type="evidence" value="ECO:0007669"/>
    <property type="project" value="InterPro"/>
</dbReference>
<dbReference type="PROSITE" id="PS51736">
    <property type="entry name" value="RECOMBINASES_3"/>
    <property type="match status" value="1"/>
</dbReference>
<dbReference type="KEGG" id="cef:CE3P031"/>
<sequence>MVRIGTLLDECGRPIDKVQIIHRGKNNTRIKRSTDYGRSWEATDQQVPTDTVLFDDGQRFAQHSRNPQHATYMGSFGEPGARLRIHRVYKHITKAKVYLGEKTWTPIQDILTSSILFDGGASAGWMIPSWVEKDTTDQGNNAPEVEEETATSVKPQPGGSTDKHLAMQSAAVAESSTPLLPPVASPRGQRFSYIRVSSTDQNLARQRDMIGAVDKEFVDEVSAKSRAGRPGLERCIDYLRDHDELYVASIDRLARSLVDLRSIIDQITAKGASVHFIKENLVFSKDSTDPRATLMLGILGSFAEFERAIIRERQAEGIALAKKAGKYKGRKRVLTPAQVEQAQARVEAGESKTTLAKDLGVSRATLYRALSAPEL</sequence>
<dbReference type="CDD" id="cd00569">
    <property type="entry name" value="HTH_Hin_like"/>
    <property type="match status" value="1"/>
</dbReference>
<accession>Q8FLF1</accession>
<dbReference type="Pfam" id="PF02796">
    <property type="entry name" value="HTH_7"/>
    <property type="match status" value="1"/>
</dbReference>
<dbReference type="InterPro" id="IPR009057">
    <property type="entry name" value="Homeodomain-like_sf"/>
</dbReference>
<accession>C8NKR8</accession>
<dbReference type="OrthoDB" id="3405463at2"/>
<feature type="domain" description="Resolvase/invertase-type recombinase catalytic" evidence="3">
    <location>
        <begin position="189"/>
        <end position="325"/>
    </location>
</feature>
<evidence type="ECO:0000259" key="3">
    <source>
        <dbReference type="PROSITE" id="PS51736"/>
    </source>
</evidence>
<dbReference type="SUPFAM" id="SSF46689">
    <property type="entry name" value="Homeodomain-like"/>
    <property type="match status" value="1"/>
</dbReference>
<protein>
    <submittedName>
        <fullName evidence="4">Putative resolvase</fullName>
    </submittedName>
</protein>
<feature type="region of interest" description="Disordered" evidence="2">
    <location>
        <begin position="133"/>
        <end position="163"/>
    </location>
</feature>
<dbReference type="InterPro" id="IPR036162">
    <property type="entry name" value="Resolvase-like_N_sf"/>
</dbReference>
<dbReference type="SMART" id="SM00857">
    <property type="entry name" value="Resolvase"/>
    <property type="match status" value="1"/>
</dbReference>
<evidence type="ECO:0000256" key="2">
    <source>
        <dbReference type="SAM" id="MobiDB-lite"/>
    </source>
</evidence>
<evidence type="ECO:0000313" key="4">
    <source>
        <dbReference type="EMBL" id="BAC19806.1"/>
    </source>
</evidence>
<comment type="similarity">
    <text evidence="1">Belongs to the site-specific recombinase resolvase family.</text>
</comment>
<reference evidence="4 5" key="1">
    <citation type="submission" date="2002-05" db="EMBL/GenBank/DDBJ databases">
        <title>The entire sequence of plasmid maintained by Corynebacterium efficiens YS-314.</title>
        <authorList>
            <person name="Kawarabayasi Y."/>
            <person name="Yamazaki J."/>
            <person name="Hino Y."/>
            <person name="Kikuchi H."/>
        </authorList>
    </citation>
    <scope>NUCLEOTIDE SEQUENCE [LARGE SCALE GENOMIC DNA]</scope>
    <source>
        <strain evidence="5">DSM 44549 / YS-314 / AJ 12310 / JCM 11189 / NBRC 100395</strain>
        <plasmid evidence="5">Plasmid pCE3</plasmid>
    </source>
</reference>
<dbReference type="PANTHER" id="PTHR30461">
    <property type="entry name" value="DNA-INVERTASE FROM LAMBDOID PROPHAGE"/>
    <property type="match status" value="1"/>
</dbReference>
<dbReference type="RefSeq" id="WP_006770493.1">
    <property type="nucleotide sequence ID" value="NC_004320.1"/>
</dbReference>
<geneLocation type="plasmid" evidence="4 5">
    <name>pCE3</name>
</geneLocation>
<dbReference type="InterPro" id="IPR050639">
    <property type="entry name" value="SSR_resolvase"/>
</dbReference>
<dbReference type="PANTHER" id="PTHR30461:SF26">
    <property type="entry name" value="RESOLVASE HOMOLOG YNEB"/>
    <property type="match status" value="1"/>
</dbReference>
<dbReference type="AlphaFoldDB" id="Q8FLF1"/>
<proteinExistence type="inferred from homology"/>
<dbReference type="Proteomes" id="UP000001409">
    <property type="component" value="Plasmid pCE3"/>
</dbReference>
<name>Q8FLF1_COREF</name>
<dbReference type="CDD" id="cd03768">
    <property type="entry name" value="SR_ResInv"/>
    <property type="match status" value="1"/>
</dbReference>
<dbReference type="SUPFAM" id="SSF53041">
    <property type="entry name" value="Resolvase-like"/>
    <property type="match status" value="1"/>
</dbReference>